<feature type="transmembrane region" description="Helical" evidence="1">
    <location>
        <begin position="12"/>
        <end position="31"/>
    </location>
</feature>
<protein>
    <submittedName>
        <fullName evidence="2">Uncharacterized protein</fullName>
    </submittedName>
</protein>
<organism evidence="2 3">
    <name type="scientific">Anopheles merus</name>
    <name type="common">Mosquito</name>
    <dbReference type="NCBI Taxonomy" id="30066"/>
    <lineage>
        <taxon>Eukaryota</taxon>
        <taxon>Metazoa</taxon>
        <taxon>Ecdysozoa</taxon>
        <taxon>Arthropoda</taxon>
        <taxon>Hexapoda</taxon>
        <taxon>Insecta</taxon>
        <taxon>Pterygota</taxon>
        <taxon>Neoptera</taxon>
        <taxon>Endopterygota</taxon>
        <taxon>Diptera</taxon>
        <taxon>Nematocera</taxon>
        <taxon>Culicoidea</taxon>
        <taxon>Culicidae</taxon>
        <taxon>Anophelinae</taxon>
        <taxon>Anopheles</taxon>
    </lineage>
</organism>
<dbReference type="EnsemblMetazoa" id="AMEM012948-RA">
    <property type="protein sequence ID" value="AMEM012948-PA"/>
    <property type="gene ID" value="AMEM012948"/>
</dbReference>
<dbReference type="Proteomes" id="UP000075903">
    <property type="component" value="Unassembled WGS sequence"/>
</dbReference>
<keyword evidence="1" id="KW-1133">Transmembrane helix</keyword>
<dbReference type="VEuPathDB" id="VectorBase:AMEM012948"/>
<proteinExistence type="predicted"/>
<keyword evidence="3" id="KW-1185">Reference proteome</keyword>
<keyword evidence="1" id="KW-0472">Membrane</keyword>
<reference evidence="2" key="1">
    <citation type="submission" date="2020-05" db="UniProtKB">
        <authorList>
            <consortium name="EnsemblMetazoa"/>
        </authorList>
    </citation>
    <scope>IDENTIFICATION</scope>
    <source>
        <strain evidence="2">MAF</strain>
    </source>
</reference>
<evidence type="ECO:0000313" key="2">
    <source>
        <dbReference type="EnsemblMetazoa" id="AMEM012948-PA"/>
    </source>
</evidence>
<sequence length="137" mass="15578">MQCFFRQRLHWTALADAGSAGKLLELVLLLLGRRRRRRRRLLLVGVERFRRLLVDIGQGVAVRGSGPHGRWRHTAQLLVLQQRGNVLTQQRVGGRARVGGDGGRRRRHGLVATDGMLRRWSTASPTVSQQMRHGHVR</sequence>
<accession>A0A182VD58</accession>
<evidence type="ECO:0000313" key="3">
    <source>
        <dbReference type="Proteomes" id="UP000075903"/>
    </source>
</evidence>
<dbReference type="AlphaFoldDB" id="A0A182VD58"/>
<evidence type="ECO:0000256" key="1">
    <source>
        <dbReference type="SAM" id="Phobius"/>
    </source>
</evidence>
<name>A0A182VD58_ANOME</name>
<keyword evidence="1" id="KW-0812">Transmembrane</keyword>